<proteinExistence type="predicted"/>
<reference evidence="4" key="1">
    <citation type="journal article" date="2019" name="Int. J. Syst. Evol. Microbiol.">
        <title>The Global Catalogue of Microorganisms (GCM) 10K type strain sequencing project: providing services to taxonomists for standard genome sequencing and annotation.</title>
        <authorList>
            <consortium name="The Broad Institute Genomics Platform"/>
            <consortium name="The Broad Institute Genome Sequencing Center for Infectious Disease"/>
            <person name="Wu L."/>
            <person name="Ma J."/>
        </authorList>
    </citation>
    <scope>NUCLEOTIDE SEQUENCE [LARGE SCALE GENOMIC DNA]</scope>
    <source>
        <strain evidence="4">KCTC 23314</strain>
    </source>
</reference>
<accession>A0ABQ3GA85</accession>
<protein>
    <recommendedName>
        <fullName evidence="5">Carboxypeptidase regulatory-like domain-containing protein</fullName>
    </recommendedName>
</protein>
<feature type="chain" id="PRO_5046418254" description="Carboxypeptidase regulatory-like domain-containing protein" evidence="2">
    <location>
        <begin position="18"/>
        <end position="617"/>
    </location>
</feature>
<feature type="compositionally biased region" description="Gly residues" evidence="1">
    <location>
        <begin position="33"/>
        <end position="51"/>
    </location>
</feature>
<evidence type="ECO:0008006" key="5">
    <source>
        <dbReference type="Google" id="ProtNLM"/>
    </source>
</evidence>
<keyword evidence="4" id="KW-1185">Reference proteome</keyword>
<evidence type="ECO:0000256" key="2">
    <source>
        <dbReference type="SAM" id="SignalP"/>
    </source>
</evidence>
<organism evidence="3 4">
    <name type="scientific">Pseudorhodoferax aquiterrae</name>
    <dbReference type="NCBI Taxonomy" id="747304"/>
    <lineage>
        <taxon>Bacteria</taxon>
        <taxon>Pseudomonadati</taxon>
        <taxon>Pseudomonadota</taxon>
        <taxon>Betaproteobacteria</taxon>
        <taxon>Burkholderiales</taxon>
        <taxon>Comamonadaceae</taxon>
    </lineage>
</organism>
<name>A0ABQ3GA85_9BURK</name>
<dbReference type="PROSITE" id="PS51257">
    <property type="entry name" value="PROKAR_LIPOPROTEIN"/>
    <property type="match status" value="1"/>
</dbReference>
<gene>
    <name evidence="3" type="ORF">GCM10007320_54310</name>
</gene>
<evidence type="ECO:0000313" key="3">
    <source>
        <dbReference type="EMBL" id="GHC98496.1"/>
    </source>
</evidence>
<evidence type="ECO:0000256" key="1">
    <source>
        <dbReference type="SAM" id="MobiDB-lite"/>
    </source>
</evidence>
<dbReference type="EMBL" id="BMYK01000026">
    <property type="protein sequence ID" value="GHC98496.1"/>
    <property type="molecule type" value="Genomic_DNA"/>
</dbReference>
<dbReference type="RefSeq" id="WP_189690008.1">
    <property type="nucleotide sequence ID" value="NZ_BMYK01000026.1"/>
</dbReference>
<feature type="region of interest" description="Disordered" evidence="1">
    <location>
        <begin position="24"/>
        <end position="51"/>
    </location>
</feature>
<evidence type="ECO:0000313" key="4">
    <source>
        <dbReference type="Proteomes" id="UP000626210"/>
    </source>
</evidence>
<feature type="signal peptide" evidence="2">
    <location>
        <begin position="1"/>
        <end position="17"/>
    </location>
</feature>
<keyword evidence="2" id="KW-0732">Signal</keyword>
<dbReference type="Proteomes" id="UP000626210">
    <property type="component" value="Unassembled WGS sequence"/>
</dbReference>
<comment type="caution">
    <text evidence="3">The sequence shown here is derived from an EMBL/GenBank/DDBJ whole genome shotgun (WGS) entry which is preliminary data.</text>
</comment>
<sequence length="617" mass="64661">MNSRNFLAALCAAVVLAACGGGGDDSPTPPPSGGGTGGGTGGGSGGGSGGNGTVITGTAAAGLPLVGTVTVKDAAGATRSTQLGAGANGIYSIDVAGMTAPFVFRADGFAGGREYVVHSAATQADIGNVINITPLTDLVVSNIAGQVARNYFDAPNFSTLTAAALTEEVSKLKERLLPVLQAMGVETTIDLLRTQFTPLQSQIDRAIDVLRVDYNAGVATITNVVTRQQIQDNLATRAAQEAGAATMDNTTGLATSPSDIDQIRQLLLTFSNQFATTAPSVSALKTYVSSDFLYRDRRADDALNLLVSFKPLIGSRFTDVTIRSIDYTTNPQRPLARISFLILGANGARLSFEKHWQVVKDDGAWKLHGDQRTFDVEIFALMGSNSYLNTVQGNVQPSNCKQSGLTMLIEDPDVSNTSTVDHVIVRGPGLGEGARLNRGELGGFFVTPETTNNNYRTMASTCGGGTLTDAEIKALPSNAEYTITAYDSGGAQVGAVLTDFVPLRPLAGDELNGAQFATIVAPTFAQFLAFNGGDLTVSLSNLDPQGLAWVYGYLGYTNGQDTRVETEDQAPSNGSYTTTINLPAPPPGAAIAVRELRAERIASDGREYITFWRIEGQ</sequence>